<feature type="transmembrane region" description="Helical" evidence="8">
    <location>
        <begin position="148"/>
        <end position="166"/>
    </location>
</feature>
<sequence>MSNQSGKSITQMQWIAMIVGILVGVAITTLPRELVTETGRDGWITIIAATLLILIYMSICMYYARLFPKMTLAESIKLVLGKWIGTLVMIVFVVYYLAVAGIVVRSSLEVSSVYLDITTPIWVIAITPTLVIAYMVKCGLGTVAKISEVIFMLTVPLIVMLVSPILQGEVIHMLPVFEQGFTEPFLALPTAYFAFSTIELVVLVFYPYLENKDAPYRVTYLGIIIVGIIYTAIFFTSLFVMGVEQVEMFYWPFVEVLKIIGLPVLERVDTFFLYFWSAQITVGAGILTFGSVFSLTSVTKKDYDNIWIAICIIVVFLFVIYPENITELEQITSIVSLWGGLFAIILPIMLVVIAKLRGLPGELDK</sequence>
<evidence type="ECO:0000256" key="8">
    <source>
        <dbReference type="SAM" id="Phobius"/>
    </source>
</evidence>
<feature type="transmembrane region" description="Helical" evidence="8">
    <location>
        <begin position="84"/>
        <end position="105"/>
    </location>
</feature>
<feature type="transmembrane region" description="Helical" evidence="8">
    <location>
        <begin position="305"/>
        <end position="322"/>
    </location>
</feature>
<feature type="transmembrane region" description="Helical" evidence="8">
    <location>
        <begin position="12"/>
        <end position="30"/>
    </location>
</feature>
<comment type="subcellular location">
    <subcellularLocation>
        <location evidence="1">Membrane</location>
        <topology evidence="1">Multi-pass membrane protein</topology>
    </subcellularLocation>
</comment>
<keyword evidence="3" id="KW-0813">Transport</keyword>
<dbReference type="PANTHER" id="PTHR34975:SF2">
    <property type="entry name" value="SPORE GERMINATION PROTEIN A2"/>
    <property type="match status" value="1"/>
</dbReference>
<evidence type="ECO:0000256" key="4">
    <source>
        <dbReference type="ARBA" id="ARBA00022544"/>
    </source>
</evidence>
<accession>A0AAU8HUR5</accession>
<feature type="transmembrane region" description="Helical" evidence="8">
    <location>
        <begin position="334"/>
        <end position="354"/>
    </location>
</feature>
<feature type="transmembrane region" description="Helical" evidence="8">
    <location>
        <begin position="42"/>
        <end position="64"/>
    </location>
</feature>
<protein>
    <submittedName>
        <fullName evidence="9">Endospore germination permease</fullName>
    </submittedName>
</protein>
<dbReference type="GO" id="GO:0009847">
    <property type="term" value="P:spore germination"/>
    <property type="evidence" value="ECO:0007669"/>
    <property type="project" value="InterPro"/>
</dbReference>
<keyword evidence="4" id="KW-0309">Germination</keyword>
<dbReference type="Gene3D" id="1.20.1740.10">
    <property type="entry name" value="Amino acid/polyamine transporter I"/>
    <property type="match status" value="1"/>
</dbReference>
<dbReference type="InterPro" id="IPR004761">
    <property type="entry name" value="Spore_GerAB"/>
</dbReference>
<evidence type="ECO:0000256" key="5">
    <source>
        <dbReference type="ARBA" id="ARBA00022692"/>
    </source>
</evidence>
<dbReference type="AlphaFoldDB" id="A0AAU8HUR5"/>
<comment type="similarity">
    <text evidence="2">Belongs to the amino acid-polyamine-organocation (APC) superfamily. Spore germination protein (SGP) (TC 2.A.3.9) family.</text>
</comment>
<keyword evidence="5 8" id="KW-0812">Transmembrane</keyword>
<feature type="transmembrane region" description="Helical" evidence="8">
    <location>
        <begin position="117"/>
        <end position="136"/>
    </location>
</feature>
<keyword evidence="7 8" id="KW-0472">Membrane</keyword>
<dbReference type="PANTHER" id="PTHR34975">
    <property type="entry name" value="SPORE GERMINATION PROTEIN A2"/>
    <property type="match status" value="1"/>
</dbReference>
<dbReference type="Pfam" id="PF03845">
    <property type="entry name" value="Spore_permease"/>
    <property type="match status" value="1"/>
</dbReference>
<name>A0AAU8HUR5_9FIRM</name>
<evidence type="ECO:0000256" key="6">
    <source>
        <dbReference type="ARBA" id="ARBA00022989"/>
    </source>
</evidence>
<keyword evidence="6 8" id="KW-1133">Transmembrane helix</keyword>
<dbReference type="EMBL" id="CP159485">
    <property type="protein sequence ID" value="XCI29138.1"/>
    <property type="molecule type" value="Genomic_DNA"/>
</dbReference>
<dbReference type="NCBIfam" id="TIGR00912">
    <property type="entry name" value="2A0309"/>
    <property type="match status" value="1"/>
</dbReference>
<evidence type="ECO:0000256" key="7">
    <source>
        <dbReference type="ARBA" id="ARBA00023136"/>
    </source>
</evidence>
<dbReference type="RefSeq" id="WP_353893686.1">
    <property type="nucleotide sequence ID" value="NZ_CP159485.1"/>
</dbReference>
<evidence type="ECO:0000256" key="3">
    <source>
        <dbReference type="ARBA" id="ARBA00022448"/>
    </source>
</evidence>
<feature type="transmembrane region" description="Helical" evidence="8">
    <location>
        <begin position="186"/>
        <end position="206"/>
    </location>
</feature>
<reference evidence="9" key="2">
    <citation type="submission" date="2024-06" db="EMBL/GenBank/DDBJ databases">
        <authorList>
            <person name="Petrova K.O."/>
            <person name="Toshchakov S.V."/>
            <person name="Boltjanskaja Y.V."/>
            <person name="Kevbrin V.V."/>
        </authorList>
    </citation>
    <scope>NUCLEOTIDE SEQUENCE</scope>
    <source>
        <strain evidence="9">Z-710</strain>
    </source>
</reference>
<feature type="transmembrane region" description="Helical" evidence="8">
    <location>
        <begin position="272"/>
        <end position="293"/>
    </location>
</feature>
<evidence type="ECO:0000256" key="2">
    <source>
        <dbReference type="ARBA" id="ARBA00007998"/>
    </source>
</evidence>
<proteinExistence type="inferred from homology"/>
<evidence type="ECO:0000313" key="9">
    <source>
        <dbReference type="EMBL" id="XCI29138.1"/>
    </source>
</evidence>
<evidence type="ECO:0000256" key="1">
    <source>
        <dbReference type="ARBA" id="ARBA00004141"/>
    </source>
</evidence>
<organism evidence="9">
    <name type="scientific">Proteinivorax hydrogeniformans</name>
    <dbReference type="NCBI Taxonomy" id="1826727"/>
    <lineage>
        <taxon>Bacteria</taxon>
        <taxon>Bacillati</taxon>
        <taxon>Bacillota</taxon>
        <taxon>Clostridia</taxon>
        <taxon>Eubacteriales</taxon>
        <taxon>Proteinivoracaceae</taxon>
        <taxon>Proteinivorax</taxon>
    </lineage>
</organism>
<reference evidence="9" key="1">
    <citation type="journal article" date="2018" name="Antonie Van Leeuwenhoek">
        <title>Proteinivorax hydrogeniformans sp. nov., an anaerobic, haloalkaliphilic bacterium fermenting proteinaceous compounds with high hydrogen production.</title>
        <authorList>
            <person name="Boltyanskaya Y."/>
            <person name="Detkova E."/>
            <person name="Pimenov N."/>
            <person name="Kevbrin V."/>
        </authorList>
    </citation>
    <scope>NUCLEOTIDE SEQUENCE</scope>
    <source>
        <strain evidence="9">Z-710</strain>
    </source>
</reference>
<gene>
    <name evidence="9" type="ORF">PRVXH_000445</name>
</gene>
<feature type="transmembrane region" description="Helical" evidence="8">
    <location>
        <begin position="218"/>
        <end position="242"/>
    </location>
</feature>
<dbReference type="GO" id="GO:0016020">
    <property type="term" value="C:membrane"/>
    <property type="evidence" value="ECO:0007669"/>
    <property type="project" value="UniProtKB-SubCell"/>
</dbReference>